<keyword evidence="1" id="KW-0732">Signal</keyword>
<protein>
    <submittedName>
        <fullName evidence="2">Uncharacterized protein</fullName>
    </submittedName>
</protein>
<feature type="non-terminal residue" evidence="2">
    <location>
        <position position="45"/>
    </location>
</feature>
<feature type="chain" id="PRO_5001829478" evidence="1">
    <location>
        <begin position="21"/>
        <end position="45"/>
    </location>
</feature>
<evidence type="ECO:0000313" key="2">
    <source>
        <dbReference type="EMBL" id="KFM62329.1"/>
    </source>
</evidence>
<feature type="non-terminal residue" evidence="2">
    <location>
        <position position="1"/>
    </location>
</feature>
<sequence>CCSFVKLCLTLFGLNSFSISQSVTLNSSIPSVIVKSLVERLRIYS</sequence>
<organism evidence="2 3">
    <name type="scientific">Stegodyphus mimosarum</name>
    <name type="common">African social velvet spider</name>
    <dbReference type="NCBI Taxonomy" id="407821"/>
    <lineage>
        <taxon>Eukaryota</taxon>
        <taxon>Metazoa</taxon>
        <taxon>Ecdysozoa</taxon>
        <taxon>Arthropoda</taxon>
        <taxon>Chelicerata</taxon>
        <taxon>Arachnida</taxon>
        <taxon>Araneae</taxon>
        <taxon>Araneomorphae</taxon>
        <taxon>Entelegynae</taxon>
        <taxon>Eresoidea</taxon>
        <taxon>Eresidae</taxon>
        <taxon>Stegodyphus</taxon>
    </lineage>
</organism>
<dbReference type="AlphaFoldDB" id="A0A087TB40"/>
<accession>A0A087TB40</accession>
<feature type="signal peptide" evidence="1">
    <location>
        <begin position="1"/>
        <end position="20"/>
    </location>
</feature>
<gene>
    <name evidence="2" type="ORF">X975_04695</name>
</gene>
<dbReference type="EMBL" id="KK114391">
    <property type="protein sequence ID" value="KFM62329.1"/>
    <property type="molecule type" value="Genomic_DNA"/>
</dbReference>
<name>A0A087TB40_STEMI</name>
<proteinExistence type="predicted"/>
<evidence type="ECO:0000256" key="1">
    <source>
        <dbReference type="SAM" id="SignalP"/>
    </source>
</evidence>
<reference evidence="2 3" key="1">
    <citation type="submission" date="2013-11" db="EMBL/GenBank/DDBJ databases">
        <title>Genome sequencing of Stegodyphus mimosarum.</title>
        <authorList>
            <person name="Bechsgaard J."/>
        </authorList>
    </citation>
    <scope>NUCLEOTIDE SEQUENCE [LARGE SCALE GENOMIC DNA]</scope>
</reference>
<dbReference type="Proteomes" id="UP000054359">
    <property type="component" value="Unassembled WGS sequence"/>
</dbReference>
<evidence type="ECO:0000313" key="3">
    <source>
        <dbReference type="Proteomes" id="UP000054359"/>
    </source>
</evidence>
<keyword evidence="3" id="KW-1185">Reference proteome</keyword>